<organism evidence="1 2">
    <name type="scientific">Acrobeloides nanus</name>
    <dbReference type="NCBI Taxonomy" id="290746"/>
    <lineage>
        <taxon>Eukaryota</taxon>
        <taxon>Metazoa</taxon>
        <taxon>Ecdysozoa</taxon>
        <taxon>Nematoda</taxon>
        <taxon>Chromadorea</taxon>
        <taxon>Rhabditida</taxon>
        <taxon>Tylenchina</taxon>
        <taxon>Cephalobomorpha</taxon>
        <taxon>Cephaloboidea</taxon>
        <taxon>Cephalobidae</taxon>
        <taxon>Acrobeloides</taxon>
    </lineage>
</organism>
<evidence type="ECO:0000313" key="1">
    <source>
        <dbReference type="Proteomes" id="UP000887540"/>
    </source>
</evidence>
<evidence type="ECO:0000313" key="2">
    <source>
        <dbReference type="WBParaSite" id="ACRNAN_Path_742.g2814.t1"/>
    </source>
</evidence>
<protein>
    <submittedName>
        <fullName evidence="2">Receptor ligand binding region domain-containing protein</fullName>
    </submittedName>
</protein>
<dbReference type="SUPFAM" id="SSF53822">
    <property type="entry name" value="Periplasmic binding protein-like I"/>
    <property type="match status" value="2"/>
</dbReference>
<dbReference type="WBParaSite" id="ACRNAN_Path_742.g2814.t1">
    <property type="protein sequence ID" value="ACRNAN_Path_742.g2814.t1"/>
    <property type="gene ID" value="ACRNAN_Path_742.g2814"/>
</dbReference>
<dbReference type="InterPro" id="IPR028082">
    <property type="entry name" value="Peripla_BP_I"/>
</dbReference>
<dbReference type="Proteomes" id="UP000887540">
    <property type="component" value="Unplaced"/>
</dbReference>
<keyword evidence="1" id="KW-1185">Reference proteome</keyword>
<accession>A0A914CB24</accession>
<dbReference type="Gene3D" id="3.40.50.2300">
    <property type="match status" value="1"/>
</dbReference>
<sequence length="199" mass="22277">APVNIKVGVLFPTDERSLTAYSNSAGALTIALDRIYKEKLLPEGSNFTFLIEYDECWAATDMGFTFKLIDEEQVDVLFAPPCINVVVLCFDDVAQLRNFTLKLKDAGMDTPDYVYIIPDTSMLAAVELPYWIDRNTPNDGRDNDSRAIGNRTFLVHVDTTSGVADAFKNFSAEVMARMSEWPFYCTNCSHGQQVCVFIV</sequence>
<reference evidence="2" key="1">
    <citation type="submission" date="2022-11" db="UniProtKB">
        <authorList>
            <consortium name="WormBaseParasite"/>
        </authorList>
    </citation>
    <scope>IDENTIFICATION</scope>
</reference>
<dbReference type="AlphaFoldDB" id="A0A914CB24"/>
<proteinExistence type="predicted"/>
<name>A0A914CB24_9BILA</name>